<dbReference type="InterPro" id="IPR002139">
    <property type="entry name" value="Ribo/fructo_kinase"/>
</dbReference>
<evidence type="ECO:0000313" key="15">
    <source>
        <dbReference type="Proteomes" id="UP000291269"/>
    </source>
</evidence>
<evidence type="ECO:0000256" key="9">
    <source>
        <dbReference type="ARBA" id="ARBA00022842"/>
    </source>
</evidence>
<comment type="catalytic activity">
    <reaction evidence="12">
        <text>D-ribose + ATP = D-ribose 5-phosphate + ADP + H(+)</text>
        <dbReference type="Rhea" id="RHEA:13697"/>
        <dbReference type="ChEBI" id="CHEBI:15378"/>
        <dbReference type="ChEBI" id="CHEBI:30616"/>
        <dbReference type="ChEBI" id="CHEBI:47013"/>
        <dbReference type="ChEBI" id="CHEBI:78346"/>
        <dbReference type="ChEBI" id="CHEBI:456216"/>
        <dbReference type="EC" id="2.7.1.15"/>
    </reaction>
</comment>
<dbReference type="GO" id="GO:0005524">
    <property type="term" value="F:ATP binding"/>
    <property type="evidence" value="ECO:0007669"/>
    <property type="project" value="UniProtKB-UniRule"/>
</dbReference>
<keyword evidence="11 12" id="KW-0119">Carbohydrate metabolism</keyword>
<gene>
    <name evidence="12 14" type="primary">rbsK</name>
    <name evidence="14" type="ORF">ESZ91_02175</name>
</gene>
<proteinExistence type="inferred from homology"/>
<feature type="binding site" evidence="12">
    <location>
        <position position="283"/>
    </location>
    <ligand>
        <name>K(+)</name>
        <dbReference type="ChEBI" id="CHEBI:29103"/>
    </ligand>
</feature>
<dbReference type="GO" id="GO:0019303">
    <property type="term" value="P:D-ribose catabolic process"/>
    <property type="evidence" value="ECO:0007669"/>
    <property type="project" value="UniProtKB-UniRule"/>
</dbReference>
<dbReference type="InterPro" id="IPR029056">
    <property type="entry name" value="Ribokinase-like"/>
</dbReference>
<comment type="caution">
    <text evidence="12">Lacks conserved residue(s) required for the propagation of feature annotation.</text>
</comment>
<dbReference type="PROSITE" id="PS00583">
    <property type="entry name" value="PFKB_KINASES_1"/>
    <property type="match status" value="1"/>
</dbReference>
<evidence type="ECO:0000256" key="4">
    <source>
        <dbReference type="ARBA" id="ARBA00022679"/>
    </source>
</evidence>
<dbReference type="RefSeq" id="WP_129223674.1">
    <property type="nucleotide sequence ID" value="NZ_SDOZ01000002.1"/>
</dbReference>
<evidence type="ECO:0000256" key="5">
    <source>
        <dbReference type="ARBA" id="ARBA00022723"/>
    </source>
</evidence>
<dbReference type="GO" id="GO:0004747">
    <property type="term" value="F:ribokinase activity"/>
    <property type="evidence" value="ECO:0007669"/>
    <property type="project" value="UniProtKB-UniRule"/>
</dbReference>
<feature type="domain" description="Carbohydrate kinase PfkB" evidence="13">
    <location>
        <begin position="1"/>
        <end position="285"/>
    </location>
</feature>
<feature type="binding site" evidence="12">
    <location>
        <begin position="11"/>
        <end position="13"/>
    </location>
    <ligand>
        <name>substrate</name>
    </ligand>
</feature>
<dbReference type="AlphaFoldDB" id="A0A4Q2KCI0"/>
<feature type="binding site" evidence="12">
    <location>
        <position position="238"/>
    </location>
    <ligand>
        <name>K(+)</name>
        <dbReference type="ChEBI" id="CHEBI:29103"/>
    </ligand>
</feature>
<keyword evidence="4 12" id="KW-0808">Transferase</keyword>
<dbReference type="GO" id="GO:0005829">
    <property type="term" value="C:cytosol"/>
    <property type="evidence" value="ECO:0007669"/>
    <property type="project" value="TreeGrafter"/>
</dbReference>
<evidence type="ECO:0000256" key="7">
    <source>
        <dbReference type="ARBA" id="ARBA00022777"/>
    </source>
</evidence>
<feature type="binding site" evidence="12">
    <location>
        <position position="182"/>
    </location>
    <ligand>
        <name>ATP</name>
        <dbReference type="ChEBI" id="CHEBI:30616"/>
    </ligand>
</feature>
<dbReference type="CDD" id="cd01174">
    <property type="entry name" value="ribokinase"/>
    <property type="match status" value="1"/>
</dbReference>
<dbReference type="Proteomes" id="UP000291269">
    <property type="component" value="Unassembled WGS sequence"/>
</dbReference>
<dbReference type="InterPro" id="IPR002173">
    <property type="entry name" value="Carboh/pur_kinase_PfkB_CS"/>
</dbReference>
<evidence type="ECO:0000256" key="3">
    <source>
        <dbReference type="ARBA" id="ARBA00016943"/>
    </source>
</evidence>
<dbReference type="OrthoDB" id="9775849at2"/>
<sequence>MKKVFIVGSINMDLVIASDRLPLMGETIHGRDFFTNPGGKGANQAVAVQKSGGDARFCACVGNDDFGDILIGGLKACGVDTRFVTREDAPSGVAVITVVDGDNCIVLGAGANAHMDISKAEQCLREAEAGDILLVQLEIDSDAVLFALRRAKEKGMTTILNPAPAKGFRAEFLPYVDYLVPNETETAELSGRENFEEAVDALCGKVKTLIVTLGGQGCLYCKSGERIRIPCPKVRAVDTTAAGDTFCGALAARLSAGEDERAAVSYALAAASLAVTKQGAQQSIPFERKVREFLEKRL</sequence>
<keyword evidence="7 12" id="KW-0418">Kinase</keyword>
<dbReference type="NCBIfam" id="TIGR02152">
    <property type="entry name" value="D_ribokin_bact"/>
    <property type="match status" value="1"/>
</dbReference>
<dbReference type="PANTHER" id="PTHR10584">
    <property type="entry name" value="SUGAR KINASE"/>
    <property type="match status" value="1"/>
</dbReference>
<keyword evidence="12" id="KW-0963">Cytoplasm</keyword>
<evidence type="ECO:0000256" key="8">
    <source>
        <dbReference type="ARBA" id="ARBA00022840"/>
    </source>
</evidence>
<comment type="cofactor">
    <cofactor evidence="12">
        <name>Mg(2+)</name>
        <dbReference type="ChEBI" id="CHEBI:18420"/>
    </cofactor>
    <text evidence="12">Requires a divalent cation, most likely magnesium in vivo, as an electrophilic catalyst to aid phosphoryl group transfer. It is the chelate of the metal and the nucleotide that is the actual substrate.</text>
</comment>
<dbReference type="PRINTS" id="PR00990">
    <property type="entry name" value="RIBOKINASE"/>
</dbReference>
<comment type="pathway">
    <text evidence="12">Carbohydrate metabolism; D-ribose degradation; D-ribose 5-phosphate from beta-D-ribopyranose: step 2/2.</text>
</comment>
<comment type="activity regulation">
    <text evidence="12">Activated by a monovalent cation that binds near, but not in, the active site. The most likely occupant of the site in vivo is potassium. Ion binding induces a conformational change that may alter substrate affinity.</text>
</comment>
<dbReference type="EC" id="2.7.1.15" evidence="2 12"/>
<feature type="binding site" evidence="12">
    <location>
        <begin position="39"/>
        <end position="43"/>
    </location>
    <ligand>
        <name>substrate</name>
    </ligand>
</feature>
<feature type="active site" description="Proton acceptor" evidence="12">
    <location>
        <position position="244"/>
    </location>
</feature>
<feature type="binding site" evidence="12">
    <location>
        <position position="274"/>
    </location>
    <ligand>
        <name>K(+)</name>
        <dbReference type="ChEBI" id="CHEBI:29103"/>
    </ligand>
</feature>
<evidence type="ECO:0000256" key="2">
    <source>
        <dbReference type="ARBA" id="ARBA00012035"/>
    </source>
</evidence>
<feature type="binding site" evidence="12">
    <location>
        <begin position="243"/>
        <end position="244"/>
    </location>
    <ligand>
        <name>ATP</name>
        <dbReference type="ChEBI" id="CHEBI:30616"/>
    </ligand>
</feature>
<comment type="caution">
    <text evidence="14">The sequence shown here is derived from an EMBL/GenBank/DDBJ whole genome shotgun (WGS) entry which is preliminary data.</text>
</comment>
<comment type="similarity">
    <text evidence="12">Belongs to the carbohydrate kinase PfkB family. Ribokinase subfamily.</text>
</comment>
<feature type="binding site" evidence="12">
    <location>
        <position position="279"/>
    </location>
    <ligand>
        <name>K(+)</name>
        <dbReference type="ChEBI" id="CHEBI:29103"/>
    </ligand>
</feature>
<feature type="binding site" evidence="12">
    <location>
        <position position="138"/>
    </location>
    <ligand>
        <name>substrate</name>
    </ligand>
</feature>
<keyword evidence="5 12" id="KW-0479">Metal-binding</keyword>
<name>A0A4Q2KCI0_9FIRM</name>
<evidence type="ECO:0000256" key="6">
    <source>
        <dbReference type="ARBA" id="ARBA00022741"/>
    </source>
</evidence>
<accession>A0A4Q2KCI0</accession>
<dbReference type="Gene3D" id="3.40.1190.20">
    <property type="match status" value="1"/>
</dbReference>
<keyword evidence="9 12" id="KW-0460">Magnesium</keyword>
<comment type="function">
    <text evidence="12">Catalyzes the phosphorylation of ribose at O-5 in a reaction requiring ATP and magnesium. The resulting D-ribose-5-phosphate can then be used either for sythesis of nucleotides, histidine, and tryptophan, or as a component of the pentose phosphate pathway.</text>
</comment>
<keyword evidence="15" id="KW-1185">Reference proteome</keyword>
<dbReference type="GO" id="GO:0046872">
    <property type="term" value="F:metal ion binding"/>
    <property type="evidence" value="ECO:0007669"/>
    <property type="project" value="UniProtKB-KW"/>
</dbReference>
<evidence type="ECO:0000259" key="13">
    <source>
        <dbReference type="Pfam" id="PF00294"/>
    </source>
</evidence>
<dbReference type="InterPro" id="IPR011611">
    <property type="entry name" value="PfkB_dom"/>
</dbReference>
<feature type="binding site" evidence="12">
    <location>
        <position position="277"/>
    </location>
    <ligand>
        <name>K(+)</name>
        <dbReference type="ChEBI" id="CHEBI:29103"/>
    </ligand>
</feature>
<dbReference type="PROSITE" id="PS00584">
    <property type="entry name" value="PFKB_KINASES_2"/>
    <property type="match status" value="1"/>
</dbReference>
<feature type="binding site" evidence="12">
    <location>
        <position position="240"/>
    </location>
    <ligand>
        <name>K(+)</name>
        <dbReference type="ChEBI" id="CHEBI:29103"/>
    </ligand>
</feature>
<evidence type="ECO:0000256" key="1">
    <source>
        <dbReference type="ARBA" id="ARBA00005380"/>
    </source>
</evidence>
<feature type="binding site" evidence="12">
    <location>
        <begin position="212"/>
        <end position="217"/>
    </location>
    <ligand>
        <name>ATP</name>
        <dbReference type="ChEBI" id="CHEBI:30616"/>
    </ligand>
</feature>
<evidence type="ECO:0000256" key="12">
    <source>
        <dbReference type="HAMAP-Rule" id="MF_01987"/>
    </source>
</evidence>
<dbReference type="EMBL" id="SDOZ01000002">
    <property type="protein sequence ID" value="RXZ61212.1"/>
    <property type="molecule type" value="Genomic_DNA"/>
</dbReference>
<dbReference type="HAMAP" id="MF_01987">
    <property type="entry name" value="Ribokinase"/>
    <property type="match status" value="1"/>
</dbReference>
<comment type="similarity">
    <text evidence="1">Belongs to the carbohydrate kinase pfkB family.</text>
</comment>
<dbReference type="SUPFAM" id="SSF53613">
    <property type="entry name" value="Ribokinase-like"/>
    <property type="match status" value="1"/>
</dbReference>
<dbReference type="PANTHER" id="PTHR10584:SF166">
    <property type="entry name" value="RIBOKINASE"/>
    <property type="match status" value="1"/>
</dbReference>
<keyword evidence="10 12" id="KW-0630">Potassium</keyword>
<keyword evidence="6 12" id="KW-0547">Nucleotide-binding</keyword>
<dbReference type="UniPathway" id="UPA00916">
    <property type="reaction ID" value="UER00889"/>
</dbReference>
<evidence type="ECO:0000256" key="11">
    <source>
        <dbReference type="ARBA" id="ARBA00023277"/>
    </source>
</evidence>
<evidence type="ECO:0000256" key="10">
    <source>
        <dbReference type="ARBA" id="ARBA00022958"/>
    </source>
</evidence>
<dbReference type="InterPro" id="IPR011877">
    <property type="entry name" value="Ribokinase"/>
</dbReference>
<comment type="subcellular location">
    <subcellularLocation>
        <location evidence="12">Cytoplasm</location>
    </subcellularLocation>
</comment>
<dbReference type="Pfam" id="PF00294">
    <property type="entry name" value="PfkB"/>
    <property type="match status" value="1"/>
</dbReference>
<keyword evidence="8 12" id="KW-0067">ATP-binding</keyword>
<protein>
    <recommendedName>
        <fullName evidence="3 12">Ribokinase</fullName>
        <shortName evidence="12">RK</shortName>
        <ecNumber evidence="2 12">2.7.1.15</ecNumber>
    </recommendedName>
</protein>
<evidence type="ECO:0000313" key="14">
    <source>
        <dbReference type="EMBL" id="RXZ61212.1"/>
    </source>
</evidence>
<organism evidence="14 15">
    <name type="scientific">Candidatus Borkfalkia ceftriaxoniphila</name>
    <dbReference type="NCBI Taxonomy" id="2508949"/>
    <lineage>
        <taxon>Bacteria</taxon>
        <taxon>Bacillati</taxon>
        <taxon>Bacillota</taxon>
        <taxon>Clostridia</taxon>
        <taxon>Christensenellales</taxon>
        <taxon>Christensenellaceae</taxon>
        <taxon>Candidatus Borkfalkia</taxon>
    </lineage>
</organism>
<reference evidence="14 15" key="1">
    <citation type="journal article" date="2019" name="Gut">
        <title>Antibiotics-induced monodominance of a novel gut bacterial order.</title>
        <authorList>
            <person name="Hildebrand F."/>
            <person name="Moitinho-Silva L."/>
            <person name="Blasche S."/>
            <person name="Jahn M.T."/>
            <person name="Gossmann T.I."/>
            <person name="Heuerta-Cepas J."/>
            <person name="Hercog R."/>
            <person name="Luetge M."/>
            <person name="Bahram M."/>
            <person name="Pryszlak A."/>
            <person name="Alves R.J."/>
            <person name="Waszak S.M."/>
            <person name="Zhu A."/>
            <person name="Ye L."/>
            <person name="Costea P.I."/>
            <person name="Aalvink S."/>
            <person name="Belzer C."/>
            <person name="Forslund S.K."/>
            <person name="Sunagawa S."/>
            <person name="Hentschel U."/>
            <person name="Merten C."/>
            <person name="Patil K.R."/>
            <person name="Benes V."/>
            <person name="Bork P."/>
        </authorList>
    </citation>
    <scope>NUCLEOTIDE SEQUENCE [LARGE SCALE GENOMIC DNA]</scope>
    <source>
        <strain evidence="14 15">HDS1380</strain>
    </source>
</reference>
<feature type="binding site" evidence="12">
    <location>
        <position position="244"/>
    </location>
    <ligand>
        <name>substrate</name>
    </ligand>
</feature>
<comment type="subunit">
    <text evidence="12">Homodimer.</text>
</comment>